<dbReference type="Proteomes" id="UP000001542">
    <property type="component" value="Unassembled WGS sequence"/>
</dbReference>
<dbReference type="Pfam" id="PF25972">
    <property type="entry name" value="At4g15545_C"/>
    <property type="match status" value="1"/>
</dbReference>
<feature type="coiled-coil region" evidence="1">
    <location>
        <begin position="24"/>
        <end position="107"/>
    </location>
</feature>
<gene>
    <name evidence="4" type="ORF">TVAG_499600</name>
</gene>
<feature type="compositionally biased region" description="Polar residues" evidence="2">
    <location>
        <begin position="128"/>
        <end position="142"/>
    </location>
</feature>
<protein>
    <recommendedName>
        <fullName evidence="3">At4g15545-like C-terminal domain-containing protein</fullName>
    </recommendedName>
</protein>
<evidence type="ECO:0000259" key="3">
    <source>
        <dbReference type="Pfam" id="PF25972"/>
    </source>
</evidence>
<dbReference type="SMR" id="A2EIP6"/>
<keyword evidence="5" id="KW-1185">Reference proteome</keyword>
<dbReference type="KEGG" id="tva:4765365"/>
<evidence type="ECO:0000256" key="1">
    <source>
        <dbReference type="SAM" id="Coils"/>
    </source>
</evidence>
<reference evidence="4" key="2">
    <citation type="journal article" date="2007" name="Science">
        <title>Draft genome sequence of the sexually transmitted pathogen Trichomonas vaginalis.</title>
        <authorList>
            <person name="Carlton J.M."/>
            <person name="Hirt R.P."/>
            <person name="Silva J.C."/>
            <person name="Delcher A.L."/>
            <person name="Schatz M."/>
            <person name="Zhao Q."/>
            <person name="Wortman J.R."/>
            <person name="Bidwell S.L."/>
            <person name="Alsmark U.C.M."/>
            <person name="Besteiro S."/>
            <person name="Sicheritz-Ponten T."/>
            <person name="Noel C.J."/>
            <person name="Dacks J.B."/>
            <person name="Foster P.G."/>
            <person name="Simillion C."/>
            <person name="Van de Peer Y."/>
            <person name="Miranda-Saavedra D."/>
            <person name="Barton G.J."/>
            <person name="Westrop G.D."/>
            <person name="Mueller S."/>
            <person name="Dessi D."/>
            <person name="Fiori P.L."/>
            <person name="Ren Q."/>
            <person name="Paulsen I."/>
            <person name="Zhang H."/>
            <person name="Bastida-Corcuera F.D."/>
            <person name="Simoes-Barbosa A."/>
            <person name="Brown M.T."/>
            <person name="Hayes R.D."/>
            <person name="Mukherjee M."/>
            <person name="Okumura C.Y."/>
            <person name="Schneider R."/>
            <person name="Smith A.J."/>
            <person name="Vanacova S."/>
            <person name="Villalvazo M."/>
            <person name="Haas B.J."/>
            <person name="Pertea M."/>
            <person name="Feldblyum T.V."/>
            <person name="Utterback T.R."/>
            <person name="Shu C.L."/>
            <person name="Osoegawa K."/>
            <person name="de Jong P.J."/>
            <person name="Hrdy I."/>
            <person name="Horvathova L."/>
            <person name="Zubacova Z."/>
            <person name="Dolezal P."/>
            <person name="Malik S.B."/>
            <person name="Logsdon J.M. Jr."/>
            <person name="Henze K."/>
            <person name="Gupta A."/>
            <person name="Wang C.C."/>
            <person name="Dunne R.L."/>
            <person name="Upcroft J.A."/>
            <person name="Upcroft P."/>
            <person name="White O."/>
            <person name="Salzberg S.L."/>
            <person name="Tang P."/>
            <person name="Chiu C.-H."/>
            <person name="Lee Y.-S."/>
            <person name="Embley T.M."/>
            <person name="Coombs G.H."/>
            <person name="Mottram J.C."/>
            <person name="Tachezy J."/>
            <person name="Fraser-Liggett C.M."/>
            <person name="Johnson P.J."/>
        </authorList>
    </citation>
    <scope>NUCLEOTIDE SEQUENCE [LARGE SCALE GENOMIC DNA]</scope>
    <source>
        <strain evidence="4">G3</strain>
    </source>
</reference>
<reference evidence="4" key="1">
    <citation type="submission" date="2006-10" db="EMBL/GenBank/DDBJ databases">
        <authorList>
            <person name="Amadeo P."/>
            <person name="Zhao Q."/>
            <person name="Wortman J."/>
            <person name="Fraser-Liggett C."/>
            <person name="Carlton J."/>
        </authorList>
    </citation>
    <scope>NUCLEOTIDE SEQUENCE</scope>
    <source>
        <strain evidence="4">G3</strain>
    </source>
</reference>
<feature type="domain" description="At4g15545-like C-terminal" evidence="3">
    <location>
        <begin position="184"/>
        <end position="243"/>
    </location>
</feature>
<dbReference type="AlphaFoldDB" id="A2EIP6"/>
<dbReference type="VEuPathDB" id="TrichDB:TVAGG3_0959980"/>
<dbReference type="OrthoDB" id="5599468at2759"/>
<name>A2EIP6_TRIV3</name>
<evidence type="ECO:0000313" key="4">
    <source>
        <dbReference type="EMBL" id="EAY07473.1"/>
    </source>
</evidence>
<feature type="compositionally biased region" description="Polar residues" evidence="2">
    <location>
        <begin position="174"/>
        <end position="184"/>
    </location>
</feature>
<dbReference type="EMBL" id="DS113399">
    <property type="protein sequence ID" value="EAY07473.1"/>
    <property type="molecule type" value="Genomic_DNA"/>
</dbReference>
<accession>A2EIP6</accession>
<proteinExistence type="predicted"/>
<feature type="region of interest" description="Disordered" evidence="2">
    <location>
        <begin position="128"/>
        <end position="184"/>
    </location>
</feature>
<dbReference type="VEuPathDB" id="TrichDB:TVAG_499600"/>
<organism evidence="4 5">
    <name type="scientific">Trichomonas vaginalis (strain ATCC PRA-98 / G3)</name>
    <dbReference type="NCBI Taxonomy" id="412133"/>
    <lineage>
        <taxon>Eukaryota</taxon>
        <taxon>Metamonada</taxon>
        <taxon>Parabasalia</taxon>
        <taxon>Trichomonadida</taxon>
        <taxon>Trichomonadidae</taxon>
        <taxon>Trichomonas</taxon>
    </lineage>
</organism>
<sequence length="246" mass="28001">MLSEGDQHVQAAIQQLQQAFEYSKKQKSEELKTWQKRIEDLEQQLSYMQQNLQRSEEGKAKAEAELNNALAMNENLKAQNQALMQALQDKEEEINRFLSLNQSLKNIVDQIPYVKSDTTSKQNFIPQFSQEPKTSLQNSSPQKIEAKPQSYIPSQTQSQQVSTRNISPIAKSPPKSTTRTASKSSQFIKAAKEELSPADFNHMISEINLYNKRNQTREETIANVKRLLGAAHSNLFDQFLPMVSGK</sequence>
<evidence type="ECO:0000313" key="5">
    <source>
        <dbReference type="Proteomes" id="UP000001542"/>
    </source>
</evidence>
<dbReference type="RefSeq" id="XP_001319696.1">
    <property type="nucleotide sequence ID" value="XM_001319661.1"/>
</dbReference>
<dbReference type="InParanoid" id="A2EIP6"/>
<feature type="compositionally biased region" description="Polar residues" evidence="2">
    <location>
        <begin position="151"/>
        <end position="166"/>
    </location>
</feature>
<evidence type="ECO:0000256" key="2">
    <source>
        <dbReference type="SAM" id="MobiDB-lite"/>
    </source>
</evidence>
<keyword evidence="1" id="KW-0175">Coiled coil</keyword>
<dbReference type="InterPro" id="IPR058935">
    <property type="entry name" value="At4g15545-like_C"/>
</dbReference>